<dbReference type="InterPro" id="IPR015797">
    <property type="entry name" value="NUDIX_hydrolase-like_dom_sf"/>
</dbReference>
<dbReference type="PROSITE" id="PS00893">
    <property type="entry name" value="NUDIX_BOX"/>
    <property type="match status" value="1"/>
</dbReference>
<proteinExistence type="predicted"/>
<dbReference type="PROSITE" id="PS51462">
    <property type="entry name" value="NUDIX"/>
    <property type="match status" value="1"/>
</dbReference>
<accession>A0A8H3FUN0</accession>
<dbReference type="GO" id="GO:0006167">
    <property type="term" value="P:AMP biosynthetic process"/>
    <property type="evidence" value="ECO:0007669"/>
    <property type="project" value="TreeGrafter"/>
</dbReference>
<protein>
    <recommendedName>
        <fullName evidence="3">Nudix hydrolase domain-containing protein</fullName>
    </recommendedName>
</protein>
<organism evidence="4 5">
    <name type="scientific">Gomphillus americanus</name>
    <dbReference type="NCBI Taxonomy" id="1940652"/>
    <lineage>
        <taxon>Eukaryota</taxon>
        <taxon>Fungi</taxon>
        <taxon>Dikarya</taxon>
        <taxon>Ascomycota</taxon>
        <taxon>Pezizomycotina</taxon>
        <taxon>Lecanoromycetes</taxon>
        <taxon>OSLEUM clade</taxon>
        <taxon>Ostropomycetidae</taxon>
        <taxon>Ostropales</taxon>
        <taxon>Graphidaceae</taxon>
        <taxon>Gomphilloideae</taxon>
        <taxon>Gomphillus</taxon>
    </lineage>
</organism>
<dbReference type="InterPro" id="IPR020084">
    <property type="entry name" value="NUDIX_hydrolase_CS"/>
</dbReference>
<feature type="domain" description="Nudix hydrolase" evidence="3">
    <location>
        <begin position="30"/>
        <end position="178"/>
    </location>
</feature>
<dbReference type="Pfam" id="PF00293">
    <property type="entry name" value="NUDIX"/>
    <property type="match status" value="1"/>
</dbReference>
<dbReference type="GO" id="GO:0004081">
    <property type="term" value="F:bis(5'-nucleosyl)-tetraphosphatase (asymmetrical) activity"/>
    <property type="evidence" value="ECO:0007669"/>
    <property type="project" value="TreeGrafter"/>
</dbReference>
<feature type="region of interest" description="Disordered" evidence="2">
    <location>
        <begin position="1"/>
        <end position="21"/>
    </location>
</feature>
<reference evidence="4" key="1">
    <citation type="submission" date="2021-03" db="EMBL/GenBank/DDBJ databases">
        <authorList>
            <person name="Tagirdzhanova G."/>
        </authorList>
    </citation>
    <scope>NUCLEOTIDE SEQUENCE</scope>
</reference>
<dbReference type="PANTHER" id="PTHR21340">
    <property type="entry name" value="DIADENOSINE 5,5-P1,P4-TETRAPHOSPHATE PYROPHOSPHOHYDROLASE MUTT"/>
    <property type="match status" value="1"/>
</dbReference>
<evidence type="ECO:0000313" key="5">
    <source>
        <dbReference type="Proteomes" id="UP000664169"/>
    </source>
</evidence>
<evidence type="ECO:0000313" key="4">
    <source>
        <dbReference type="EMBL" id="CAF9931039.1"/>
    </source>
</evidence>
<dbReference type="Proteomes" id="UP000664169">
    <property type="component" value="Unassembled WGS sequence"/>
</dbReference>
<keyword evidence="1" id="KW-0378">Hydrolase</keyword>
<dbReference type="InterPro" id="IPR051325">
    <property type="entry name" value="Nudix_hydrolase_domain"/>
</dbReference>
<name>A0A8H3FUN0_9LECA</name>
<dbReference type="SUPFAM" id="SSF55811">
    <property type="entry name" value="Nudix"/>
    <property type="match status" value="1"/>
</dbReference>
<dbReference type="InterPro" id="IPR000086">
    <property type="entry name" value="NUDIX_hydrolase_dom"/>
</dbReference>
<dbReference type="AlphaFoldDB" id="A0A8H3FUN0"/>
<dbReference type="GO" id="GO:0006754">
    <property type="term" value="P:ATP biosynthetic process"/>
    <property type="evidence" value="ECO:0007669"/>
    <property type="project" value="TreeGrafter"/>
</dbReference>
<dbReference type="OrthoDB" id="10259236at2759"/>
<gene>
    <name evidence="4" type="ORF">GOMPHAMPRED_005800</name>
</gene>
<keyword evidence="5" id="KW-1185">Reference proteome</keyword>
<evidence type="ECO:0000256" key="1">
    <source>
        <dbReference type="ARBA" id="ARBA00022801"/>
    </source>
</evidence>
<dbReference type="PANTHER" id="PTHR21340:SF0">
    <property type="entry name" value="BIS(5'-NUCLEOSYL)-TETRAPHOSPHATASE [ASYMMETRICAL]"/>
    <property type="match status" value="1"/>
</dbReference>
<sequence>MVTTASRDPMSKPTKKKSSRGTHLLDLGDSFVLSAGTVTLDPIRGKILLLFYRPKSEYLLPKGRKDKGESLADAAVRETFEESGYQCELVAHSLPTRAIGSGTDGLVEHMEPISCQQRMNRGARKIIFWFVAKGDSTAVKMEGTQDEGEDFESKWVDIEHGLEMLSYEDDMRTAEMAVKAFPDMNSRAGDGAVKKTSEG</sequence>
<comment type="caution">
    <text evidence="4">The sequence shown here is derived from an EMBL/GenBank/DDBJ whole genome shotgun (WGS) entry which is preliminary data.</text>
</comment>
<dbReference type="Gene3D" id="3.90.79.10">
    <property type="entry name" value="Nucleoside Triphosphate Pyrophosphohydrolase"/>
    <property type="match status" value="1"/>
</dbReference>
<evidence type="ECO:0000259" key="3">
    <source>
        <dbReference type="PROSITE" id="PS51462"/>
    </source>
</evidence>
<dbReference type="EMBL" id="CAJPDQ010000037">
    <property type="protein sequence ID" value="CAF9931039.1"/>
    <property type="molecule type" value="Genomic_DNA"/>
</dbReference>
<evidence type="ECO:0000256" key="2">
    <source>
        <dbReference type="SAM" id="MobiDB-lite"/>
    </source>
</evidence>